<dbReference type="InterPro" id="IPR001647">
    <property type="entry name" value="HTH_TetR"/>
</dbReference>
<feature type="domain" description="HTH tetR-type" evidence="5">
    <location>
        <begin position="4"/>
        <end position="64"/>
    </location>
</feature>
<reference evidence="6 7" key="1">
    <citation type="journal article" date="2015" name="Genome Announc.">
        <title>Expanding the biotechnology potential of lactobacilli through comparative genomics of 213 strains and associated genera.</title>
        <authorList>
            <person name="Sun Z."/>
            <person name="Harris H.M."/>
            <person name="McCann A."/>
            <person name="Guo C."/>
            <person name="Argimon S."/>
            <person name="Zhang W."/>
            <person name="Yang X."/>
            <person name="Jeffery I.B."/>
            <person name="Cooney J.C."/>
            <person name="Kagawa T.F."/>
            <person name="Liu W."/>
            <person name="Song Y."/>
            <person name="Salvetti E."/>
            <person name="Wrobel A."/>
            <person name="Rasinkangas P."/>
            <person name="Parkhill J."/>
            <person name="Rea M.C."/>
            <person name="O'Sullivan O."/>
            <person name="Ritari J."/>
            <person name="Douillard F.P."/>
            <person name="Paul Ross R."/>
            <person name="Yang R."/>
            <person name="Briner A.E."/>
            <person name="Felis G.E."/>
            <person name="de Vos W.M."/>
            <person name="Barrangou R."/>
            <person name="Klaenhammer T.R."/>
            <person name="Caufield P.W."/>
            <person name="Cui Y."/>
            <person name="Zhang H."/>
            <person name="O'Toole P.W."/>
        </authorList>
    </citation>
    <scope>NUCLEOTIDE SEQUENCE [LARGE SCALE GENOMIC DNA]</scope>
    <source>
        <strain evidence="6 7">DSM 16230</strain>
    </source>
</reference>
<dbReference type="Pfam" id="PF00440">
    <property type="entry name" value="TetR_N"/>
    <property type="match status" value="1"/>
</dbReference>
<dbReference type="Proteomes" id="UP000051166">
    <property type="component" value="Unassembled WGS sequence"/>
</dbReference>
<dbReference type="PRINTS" id="PR00455">
    <property type="entry name" value="HTHTETR"/>
</dbReference>
<dbReference type="AlphaFoldDB" id="A0A0R1UWX7"/>
<keyword evidence="3" id="KW-0804">Transcription</keyword>
<gene>
    <name evidence="6" type="ORF">FD50_GL001726</name>
</gene>
<proteinExistence type="predicted"/>
<keyword evidence="2 4" id="KW-0238">DNA-binding</keyword>
<dbReference type="SUPFAM" id="SSF46689">
    <property type="entry name" value="Homeodomain-like"/>
    <property type="match status" value="1"/>
</dbReference>
<dbReference type="OrthoDB" id="9780824at2"/>
<keyword evidence="1" id="KW-0805">Transcription regulation</keyword>
<dbReference type="STRING" id="1423801.FD50_GL001726"/>
<comment type="caution">
    <text evidence="6">The sequence shown here is derived from an EMBL/GenBank/DDBJ whole genome shotgun (WGS) entry which is preliminary data.</text>
</comment>
<sequence length="193" mass="22179">MGKQDTKLKLLQAFTELVVENGYQAATTIKIAQLAGVNESSLFRLFGNKKGLLLALIAQCVHDIDNLQNEQLEQLDLSECLFQVAQQYQTFMRTHEALVMVGLKESLQLEEVKEATNKLAIHFKKVVETILIQRIQTGEITKKINPKIQADNFNWLNFGYFLTQHNAHNSKLSEPKRTDFLREHIHEYLRGIL</sequence>
<evidence type="ECO:0000256" key="1">
    <source>
        <dbReference type="ARBA" id="ARBA00023015"/>
    </source>
</evidence>
<dbReference type="PROSITE" id="PS50977">
    <property type="entry name" value="HTH_TETR_2"/>
    <property type="match status" value="1"/>
</dbReference>
<evidence type="ECO:0000313" key="7">
    <source>
        <dbReference type="Proteomes" id="UP000051166"/>
    </source>
</evidence>
<evidence type="ECO:0000259" key="5">
    <source>
        <dbReference type="PROSITE" id="PS50977"/>
    </source>
</evidence>
<organism evidence="6 7">
    <name type="scientific">Liquorilactobacillus satsumensis DSM 16230 = JCM 12392</name>
    <dbReference type="NCBI Taxonomy" id="1423801"/>
    <lineage>
        <taxon>Bacteria</taxon>
        <taxon>Bacillati</taxon>
        <taxon>Bacillota</taxon>
        <taxon>Bacilli</taxon>
        <taxon>Lactobacillales</taxon>
        <taxon>Lactobacillaceae</taxon>
        <taxon>Liquorilactobacillus</taxon>
    </lineage>
</organism>
<dbReference type="PANTHER" id="PTHR47506">
    <property type="entry name" value="TRANSCRIPTIONAL REGULATORY PROTEIN"/>
    <property type="match status" value="1"/>
</dbReference>
<dbReference type="EMBL" id="AZFQ01000053">
    <property type="protein sequence ID" value="KRL97172.1"/>
    <property type="molecule type" value="Genomic_DNA"/>
</dbReference>
<protein>
    <recommendedName>
        <fullName evidence="5">HTH tetR-type domain-containing protein</fullName>
    </recommendedName>
</protein>
<dbReference type="GO" id="GO:0003677">
    <property type="term" value="F:DNA binding"/>
    <property type="evidence" value="ECO:0007669"/>
    <property type="project" value="UniProtKB-UniRule"/>
</dbReference>
<dbReference type="InterPro" id="IPR009057">
    <property type="entry name" value="Homeodomain-like_sf"/>
</dbReference>
<evidence type="ECO:0000256" key="3">
    <source>
        <dbReference type="ARBA" id="ARBA00023163"/>
    </source>
</evidence>
<evidence type="ECO:0000313" key="6">
    <source>
        <dbReference type="EMBL" id="KRL97172.1"/>
    </source>
</evidence>
<evidence type="ECO:0000256" key="2">
    <source>
        <dbReference type="ARBA" id="ARBA00023125"/>
    </source>
</evidence>
<dbReference type="Gene3D" id="1.10.357.10">
    <property type="entry name" value="Tetracycline Repressor, domain 2"/>
    <property type="match status" value="1"/>
</dbReference>
<keyword evidence="7" id="KW-1185">Reference proteome</keyword>
<dbReference type="RefSeq" id="WP_056961527.1">
    <property type="nucleotide sequence ID" value="NZ_AZFQ01000053.1"/>
</dbReference>
<feature type="DNA-binding region" description="H-T-H motif" evidence="4">
    <location>
        <begin position="27"/>
        <end position="46"/>
    </location>
</feature>
<accession>A0A0R1UWX7</accession>
<dbReference type="PATRIC" id="fig|1423801.4.peg.1765"/>
<name>A0A0R1UWX7_9LACO</name>
<dbReference type="PANTHER" id="PTHR47506:SF1">
    <property type="entry name" value="HTH-TYPE TRANSCRIPTIONAL REGULATOR YJDC"/>
    <property type="match status" value="1"/>
</dbReference>
<evidence type="ECO:0000256" key="4">
    <source>
        <dbReference type="PROSITE-ProRule" id="PRU00335"/>
    </source>
</evidence>
<dbReference type="GeneID" id="98308973"/>